<proteinExistence type="predicted"/>
<evidence type="ECO:0000313" key="2">
    <source>
        <dbReference type="EMBL" id="QJB00277.1"/>
    </source>
</evidence>
<gene>
    <name evidence="2" type="ORF">MM171A00646_0014</name>
    <name evidence="3" type="ORF">MM171B00596_0005</name>
</gene>
<dbReference type="InterPro" id="IPR000863">
    <property type="entry name" value="Sulfotransferase_dom"/>
</dbReference>
<evidence type="ECO:0000313" key="3">
    <source>
        <dbReference type="EMBL" id="QJB03627.1"/>
    </source>
</evidence>
<dbReference type="Pfam" id="PF00685">
    <property type="entry name" value="Sulfotransfer_1"/>
    <property type="match status" value="1"/>
</dbReference>
<evidence type="ECO:0000259" key="1">
    <source>
        <dbReference type="Pfam" id="PF00685"/>
    </source>
</evidence>
<dbReference type="GO" id="GO:0008146">
    <property type="term" value="F:sulfotransferase activity"/>
    <property type="evidence" value="ECO:0007669"/>
    <property type="project" value="InterPro"/>
</dbReference>
<dbReference type="EMBL" id="MT143854">
    <property type="protein sequence ID" value="QJB03627.1"/>
    <property type="molecule type" value="Genomic_DNA"/>
</dbReference>
<protein>
    <submittedName>
        <fullName evidence="2">Putative sulfotransferase domain contining protein</fullName>
    </submittedName>
</protein>
<dbReference type="AlphaFoldDB" id="A0A6M3LY24"/>
<dbReference type="EMBL" id="MT143687">
    <property type="protein sequence ID" value="QJB00277.1"/>
    <property type="molecule type" value="Genomic_DNA"/>
</dbReference>
<organism evidence="2">
    <name type="scientific">viral metagenome</name>
    <dbReference type="NCBI Taxonomy" id="1070528"/>
    <lineage>
        <taxon>unclassified sequences</taxon>
        <taxon>metagenomes</taxon>
        <taxon>organismal metagenomes</taxon>
    </lineage>
</organism>
<sequence>MSWFPLVDKVFGCGGSKYMGTTTEIEEKYSELEITEKIAYKWISWVKAGLQWQKTSNRVFTLTYEDMVTNPRKTFGLIGEFTGLEKDQKWLKSVTGLTHSRSVNRHKRDMKQQERTKMNNIISGFLDEHDILKQYKLTG</sequence>
<dbReference type="SUPFAM" id="SSF52540">
    <property type="entry name" value="P-loop containing nucleoside triphosphate hydrolases"/>
    <property type="match status" value="1"/>
</dbReference>
<dbReference type="InterPro" id="IPR027417">
    <property type="entry name" value="P-loop_NTPase"/>
</dbReference>
<feature type="domain" description="Sulfotransferase" evidence="1">
    <location>
        <begin position="41"/>
        <end position="94"/>
    </location>
</feature>
<accession>A0A6M3LY24</accession>
<dbReference type="Gene3D" id="3.40.50.300">
    <property type="entry name" value="P-loop containing nucleotide triphosphate hydrolases"/>
    <property type="match status" value="1"/>
</dbReference>
<name>A0A6M3LY24_9ZZZZ</name>
<keyword evidence="2" id="KW-0808">Transferase</keyword>
<reference evidence="2" key="1">
    <citation type="submission" date="2020-03" db="EMBL/GenBank/DDBJ databases">
        <title>The deep terrestrial virosphere.</title>
        <authorList>
            <person name="Holmfeldt K."/>
            <person name="Nilsson E."/>
            <person name="Simone D."/>
            <person name="Lopez-Fernandez M."/>
            <person name="Wu X."/>
            <person name="de Brujin I."/>
            <person name="Lundin D."/>
            <person name="Andersson A."/>
            <person name="Bertilsson S."/>
            <person name="Dopson M."/>
        </authorList>
    </citation>
    <scope>NUCLEOTIDE SEQUENCE</scope>
    <source>
        <strain evidence="2">MM171A00646</strain>
        <strain evidence="3">MM171B00596</strain>
    </source>
</reference>